<protein>
    <submittedName>
        <fullName evidence="1">Uncharacterized protein</fullName>
    </submittedName>
</protein>
<dbReference type="EMBL" id="CM042029">
    <property type="protein sequence ID" value="KAI3793561.1"/>
    <property type="molecule type" value="Genomic_DNA"/>
</dbReference>
<sequence length="120" mass="13381">MMAHGDHLFSKVSVSVALAFTAVLFFTAAVNGVTHTVGDSIWSIPPTIDFYDKWSSSRTFYTGDFLYFDFESEMYNVIRVTFPQEANCSSAVIRSYGFYRDGPALVPLNEAGDLNDIILD</sequence>
<reference evidence="1 2" key="2">
    <citation type="journal article" date="2022" name="Mol. Ecol. Resour.">
        <title>The genomes of chicory, endive, great burdock and yacon provide insights into Asteraceae paleo-polyploidization history and plant inulin production.</title>
        <authorList>
            <person name="Fan W."/>
            <person name="Wang S."/>
            <person name="Wang H."/>
            <person name="Wang A."/>
            <person name="Jiang F."/>
            <person name="Liu H."/>
            <person name="Zhao H."/>
            <person name="Xu D."/>
            <person name="Zhang Y."/>
        </authorList>
    </citation>
    <scope>NUCLEOTIDE SEQUENCE [LARGE SCALE GENOMIC DNA]</scope>
    <source>
        <strain evidence="2">cv. Yunnan</strain>
        <tissue evidence="1">Leaves</tissue>
    </source>
</reference>
<dbReference type="Proteomes" id="UP001056120">
    <property type="component" value="Linkage Group LG12"/>
</dbReference>
<proteinExistence type="predicted"/>
<accession>A0ACB9HE06</accession>
<evidence type="ECO:0000313" key="1">
    <source>
        <dbReference type="EMBL" id="KAI3793561.1"/>
    </source>
</evidence>
<reference evidence="2" key="1">
    <citation type="journal article" date="2022" name="Mol. Ecol. Resour.">
        <title>The genomes of chicory, endive, great burdock and yacon provide insights into Asteraceae palaeo-polyploidization history and plant inulin production.</title>
        <authorList>
            <person name="Fan W."/>
            <person name="Wang S."/>
            <person name="Wang H."/>
            <person name="Wang A."/>
            <person name="Jiang F."/>
            <person name="Liu H."/>
            <person name="Zhao H."/>
            <person name="Xu D."/>
            <person name="Zhang Y."/>
        </authorList>
    </citation>
    <scope>NUCLEOTIDE SEQUENCE [LARGE SCALE GENOMIC DNA]</scope>
    <source>
        <strain evidence="2">cv. Yunnan</strain>
    </source>
</reference>
<keyword evidence="2" id="KW-1185">Reference proteome</keyword>
<gene>
    <name evidence="1" type="ORF">L1987_36180</name>
</gene>
<comment type="caution">
    <text evidence="1">The sequence shown here is derived from an EMBL/GenBank/DDBJ whole genome shotgun (WGS) entry which is preliminary data.</text>
</comment>
<evidence type="ECO:0000313" key="2">
    <source>
        <dbReference type="Proteomes" id="UP001056120"/>
    </source>
</evidence>
<name>A0ACB9HE06_9ASTR</name>
<organism evidence="1 2">
    <name type="scientific">Smallanthus sonchifolius</name>
    <dbReference type="NCBI Taxonomy" id="185202"/>
    <lineage>
        <taxon>Eukaryota</taxon>
        <taxon>Viridiplantae</taxon>
        <taxon>Streptophyta</taxon>
        <taxon>Embryophyta</taxon>
        <taxon>Tracheophyta</taxon>
        <taxon>Spermatophyta</taxon>
        <taxon>Magnoliopsida</taxon>
        <taxon>eudicotyledons</taxon>
        <taxon>Gunneridae</taxon>
        <taxon>Pentapetalae</taxon>
        <taxon>asterids</taxon>
        <taxon>campanulids</taxon>
        <taxon>Asterales</taxon>
        <taxon>Asteraceae</taxon>
        <taxon>Asteroideae</taxon>
        <taxon>Heliantheae alliance</taxon>
        <taxon>Millerieae</taxon>
        <taxon>Smallanthus</taxon>
    </lineage>
</organism>